<dbReference type="Proteomes" id="UP001311232">
    <property type="component" value="Unassembled WGS sequence"/>
</dbReference>
<name>A0AAV9RMY3_9TELE</name>
<comment type="caution">
    <text evidence="2">The sequence shown here is derived from an EMBL/GenBank/DDBJ whole genome shotgun (WGS) entry which is preliminary data.</text>
</comment>
<evidence type="ECO:0000256" key="1">
    <source>
        <dbReference type="SAM" id="MobiDB-lite"/>
    </source>
</evidence>
<keyword evidence="3" id="KW-1185">Reference proteome</keyword>
<feature type="region of interest" description="Disordered" evidence="1">
    <location>
        <begin position="1"/>
        <end position="48"/>
    </location>
</feature>
<sequence length="124" mass="13908">MEEEGESVVDSNTGPGRDEVDAEASSNSRLPQASQGCGCDTNHSGPNRHRCLDAVDEDYYQLHYDTIVRRVQALNKDCGRVNEHSGIQEGIYPWREGGVLKSHPKTLGMRRSKRRAGMRKRVCH</sequence>
<evidence type="ECO:0000313" key="3">
    <source>
        <dbReference type="Proteomes" id="UP001311232"/>
    </source>
</evidence>
<dbReference type="AlphaFoldDB" id="A0AAV9RMY3"/>
<reference evidence="2 3" key="1">
    <citation type="submission" date="2021-06" db="EMBL/GenBank/DDBJ databases">
        <authorList>
            <person name="Palmer J.M."/>
        </authorList>
    </citation>
    <scope>NUCLEOTIDE SEQUENCE [LARGE SCALE GENOMIC DNA]</scope>
    <source>
        <strain evidence="2 3">MEX-2019</strain>
        <tissue evidence="2">Muscle</tissue>
    </source>
</reference>
<organism evidence="2 3">
    <name type="scientific">Crenichthys baileyi</name>
    <name type="common">White River springfish</name>
    <dbReference type="NCBI Taxonomy" id="28760"/>
    <lineage>
        <taxon>Eukaryota</taxon>
        <taxon>Metazoa</taxon>
        <taxon>Chordata</taxon>
        <taxon>Craniata</taxon>
        <taxon>Vertebrata</taxon>
        <taxon>Euteleostomi</taxon>
        <taxon>Actinopterygii</taxon>
        <taxon>Neopterygii</taxon>
        <taxon>Teleostei</taxon>
        <taxon>Neoteleostei</taxon>
        <taxon>Acanthomorphata</taxon>
        <taxon>Ovalentaria</taxon>
        <taxon>Atherinomorphae</taxon>
        <taxon>Cyprinodontiformes</taxon>
        <taxon>Goodeidae</taxon>
        <taxon>Crenichthys</taxon>
    </lineage>
</organism>
<feature type="compositionally biased region" description="Polar residues" evidence="1">
    <location>
        <begin position="24"/>
        <end position="45"/>
    </location>
</feature>
<gene>
    <name evidence="2" type="ORF">CRENBAI_008726</name>
</gene>
<dbReference type="EMBL" id="JAHHUM010001617">
    <property type="protein sequence ID" value="KAK5610239.1"/>
    <property type="molecule type" value="Genomic_DNA"/>
</dbReference>
<proteinExistence type="predicted"/>
<accession>A0AAV9RMY3</accession>
<protein>
    <submittedName>
        <fullName evidence="2">Uncharacterized protein</fullName>
    </submittedName>
</protein>
<evidence type="ECO:0000313" key="2">
    <source>
        <dbReference type="EMBL" id="KAK5610239.1"/>
    </source>
</evidence>